<dbReference type="GO" id="GO:0000976">
    <property type="term" value="F:transcription cis-regulatory region binding"/>
    <property type="evidence" value="ECO:0007669"/>
    <property type="project" value="TreeGrafter"/>
</dbReference>
<keyword evidence="7" id="KW-1185">Reference proteome</keyword>
<feature type="domain" description="HTH cro/C1-type" evidence="5">
    <location>
        <begin position="7"/>
        <end position="54"/>
    </location>
</feature>
<dbReference type="Gene3D" id="3.40.50.2300">
    <property type="match status" value="1"/>
</dbReference>
<dbReference type="PANTHER" id="PTHR30146">
    <property type="entry name" value="LACI-RELATED TRANSCRIPTIONAL REPRESSOR"/>
    <property type="match status" value="1"/>
</dbReference>
<dbReference type="InterPro" id="IPR028082">
    <property type="entry name" value="Peripla_BP_I"/>
</dbReference>
<dbReference type="PROSITE" id="PS50932">
    <property type="entry name" value="HTH_LACI_2"/>
    <property type="match status" value="1"/>
</dbReference>
<reference evidence="6 7" key="1">
    <citation type="submission" date="2016-06" db="EMBL/GenBank/DDBJ databases">
        <title>Draft Genome Sequence of Tenacibaculum soleae UCD-KL19.</title>
        <authorList>
            <person name="Eisen J.A."/>
            <person name="Coil D.A."/>
            <person name="Lujan K.M."/>
        </authorList>
    </citation>
    <scope>NUCLEOTIDE SEQUENCE [LARGE SCALE GENOMIC DNA]</scope>
    <source>
        <strain evidence="6 7">UCD-KL19</strain>
    </source>
</reference>
<accession>A0A1B9XZ22</accession>
<dbReference type="EMBL" id="MAKX01000002">
    <property type="protein sequence ID" value="OCK42793.1"/>
    <property type="molecule type" value="Genomic_DNA"/>
</dbReference>
<dbReference type="InterPro" id="IPR000843">
    <property type="entry name" value="HTH_LacI"/>
</dbReference>
<organism evidence="6 7">
    <name type="scientific">Tenacibaculum soleae</name>
    <dbReference type="NCBI Taxonomy" id="447689"/>
    <lineage>
        <taxon>Bacteria</taxon>
        <taxon>Pseudomonadati</taxon>
        <taxon>Bacteroidota</taxon>
        <taxon>Flavobacteriia</taxon>
        <taxon>Flavobacteriales</taxon>
        <taxon>Flavobacteriaceae</taxon>
        <taxon>Tenacibaculum</taxon>
    </lineage>
</organism>
<dbReference type="CDD" id="cd01392">
    <property type="entry name" value="HTH_LacI"/>
    <property type="match status" value="1"/>
</dbReference>
<dbReference type="SUPFAM" id="SSF47413">
    <property type="entry name" value="lambda repressor-like DNA-binding domains"/>
    <property type="match status" value="1"/>
</dbReference>
<gene>
    <name evidence="6" type="ORF">BA195_07745</name>
</gene>
<evidence type="ECO:0000313" key="7">
    <source>
        <dbReference type="Proteomes" id="UP000093186"/>
    </source>
</evidence>
<evidence type="ECO:0000256" key="2">
    <source>
        <dbReference type="ARBA" id="ARBA00023125"/>
    </source>
</evidence>
<sequence>MQQNTVTLKNIALETGFSISTVSKALNDSHEISTLTKEKIIKIASALNYTPNFFARNLKKKKNFIIGVIIPDFRNDFFYNLVNGITEETSENSHRVMIYQTCNNPNKEVNYIKLLSEDIIDGLIVCTSFFSEKYLAGNKSYYNISKSNTPFTIINKKNVVTEDTKELTTNYGKKIVNDLIVRIRQNNVQLKAS</sequence>
<dbReference type="Pfam" id="PF00532">
    <property type="entry name" value="Peripla_BP_1"/>
    <property type="match status" value="1"/>
</dbReference>
<dbReference type="SUPFAM" id="SSF53822">
    <property type="entry name" value="Periplasmic binding protein-like I"/>
    <property type="match status" value="1"/>
</dbReference>
<evidence type="ECO:0000259" key="4">
    <source>
        <dbReference type="PROSITE" id="PS50932"/>
    </source>
</evidence>
<comment type="caution">
    <text evidence="6">The sequence shown here is derived from an EMBL/GenBank/DDBJ whole genome shotgun (WGS) entry which is preliminary data.</text>
</comment>
<dbReference type="GO" id="GO:0003700">
    <property type="term" value="F:DNA-binding transcription factor activity"/>
    <property type="evidence" value="ECO:0007669"/>
    <property type="project" value="TreeGrafter"/>
</dbReference>
<dbReference type="Proteomes" id="UP000093186">
    <property type="component" value="Unassembled WGS sequence"/>
</dbReference>
<proteinExistence type="predicted"/>
<dbReference type="PROSITE" id="PS50943">
    <property type="entry name" value="HTH_CROC1"/>
    <property type="match status" value="1"/>
</dbReference>
<dbReference type="OrthoDB" id="9803256at2"/>
<evidence type="ECO:0000259" key="5">
    <source>
        <dbReference type="PROSITE" id="PS50943"/>
    </source>
</evidence>
<dbReference type="InterPro" id="IPR001761">
    <property type="entry name" value="Peripla_BP/Lac1_sug-bd_dom"/>
</dbReference>
<name>A0A1B9XZ22_9FLAO</name>
<dbReference type="InterPro" id="IPR010982">
    <property type="entry name" value="Lambda_DNA-bd_dom_sf"/>
</dbReference>
<keyword evidence="2" id="KW-0238">DNA-binding</keyword>
<keyword evidence="1" id="KW-0805">Transcription regulation</keyword>
<feature type="domain" description="HTH lacI-type" evidence="4">
    <location>
        <begin position="6"/>
        <end position="60"/>
    </location>
</feature>
<dbReference type="PANTHER" id="PTHR30146:SF109">
    <property type="entry name" value="HTH-TYPE TRANSCRIPTIONAL REGULATOR GALS"/>
    <property type="match status" value="1"/>
</dbReference>
<dbReference type="Gene3D" id="1.10.260.40">
    <property type="entry name" value="lambda repressor-like DNA-binding domains"/>
    <property type="match status" value="1"/>
</dbReference>
<dbReference type="SMART" id="SM00354">
    <property type="entry name" value="HTH_LACI"/>
    <property type="match status" value="1"/>
</dbReference>
<evidence type="ECO:0000256" key="3">
    <source>
        <dbReference type="ARBA" id="ARBA00023163"/>
    </source>
</evidence>
<dbReference type="AlphaFoldDB" id="A0A1B9XZ22"/>
<protein>
    <submittedName>
        <fullName evidence="6">Uncharacterized protein</fullName>
    </submittedName>
</protein>
<dbReference type="InterPro" id="IPR001387">
    <property type="entry name" value="Cro/C1-type_HTH"/>
</dbReference>
<dbReference type="STRING" id="447689.BA195_07745"/>
<evidence type="ECO:0000256" key="1">
    <source>
        <dbReference type="ARBA" id="ARBA00023015"/>
    </source>
</evidence>
<dbReference type="RefSeq" id="WP_068704180.1">
    <property type="nucleotide sequence ID" value="NZ_JAUOSW010000002.1"/>
</dbReference>
<dbReference type="Pfam" id="PF00356">
    <property type="entry name" value="LacI"/>
    <property type="match status" value="1"/>
</dbReference>
<evidence type="ECO:0000313" key="6">
    <source>
        <dbReference type="EMBL" id="OCK42793.1"/>
    </source>
</evidence>
<keyword evidence="3" id="KW-0804">Transcription</keyword>